<protein>
    <submittedName>
        <fullName evidence="1">Gliding motility-associated C-terminal domain-containing protein</fullName>
    </submittedName>
</protein>
<keyword evidence="2" id="KW-1185">Reference proteome</keyword>
<dbReference type="EMBL" id="FOMH01000001">
    <property type="protein sequence ID" value="SFC53771.1"/>
    <property type="molecule type" value="Genomic_DNA"/>
</dbReference>
<name>A0A1I1JZT7_9FLAO</name>
<dbReference type="NCBIfam" id="TIGR04131">
    <property type="entry name" value="Bac_Flav_CTERM"/>
    <property type="match status" value="1"/>
</dbReference>
<dbReference type="Pfam" id="PF13585">
    <property type="entry name" value="CHU_C"/>
    <property type="match status" value="1"/>
</dbReference>
<dbReference type="InterPro" id="IPR026341">
    <property type="entry name" value="T9SS_type_B"/>
</dbReference>
<organism evidence="1 2">
    <name type="scientific">Flavobacterium phragmitis</name>
    <dbReference type="NCBI Taxonomy" id="739143"/>
    <lineage>
        <taxon>Bacteria</taxon>
        <taxon>Pseudomonadati</taxon>
        <taxon>Bacteroidota</taxon>
        <taxon>Flavobacteriia</taxon>
        <taxon>Flavobacteriales</taxon>
        <taxon>Flavobacteriaceae</taxon>
        <taxon>Flavobacterium</taxon>
    </lineage>
</organism>
<dbReference type="Proteomes" id="UP000199672">
    <property type="component" value="Unassembled WGS sequence"/>
</dbReference>
<dbReference type="RefSeq" id="WP_091490030.1">
    <property type="nucleotide sequence ID" value="NZ_FOMH01000001.1"/>
</dbReference>
<dbReference type="Pfam" id="PF13573">
    <property type="entry name" value="SprB"/>
    <property type="match status" value="9"/>
</dbReference>
<accession>A0A1I1JZT7</accession>
<reference evidence="2" key="1">
    <citation type="submission" date="2016-10" db="EMBL/GenBank/DDBJ databases">
        <authorList>
            <person name="Varghese N."/>
            <person name="Submissions S."/>
        </authorList>
    </citation>
    <scope>NUCLEOTIDE SEQUENCE [LARGE SCALE GENOMIC DNA]</scope>
    <source>
        <strain evidence="2">CGMCC 1.10370</strain>
    </source>
</reference>
<gene>
    <name evidence="1" type="ORF">SAMN05216297_101182</name>
</gene>
<evidence type="ECO:0000313" key="1">
    <source>
        <dbReference type="EMBL" id="SFC53771.1"/>
    </source>
</evidence>
<dbReference type="OrthoDB" id="607469at2"/>
<dbReference type="InterPro" id="IPR025667">
    <property type="entry name" value="SprB_repeat"/>
</dbReference>
<sequence>MKKPTTLKSVLVVLFFIQTFIVFAQKDFTPRYDKSLKGDMLLIGNNILNRDVRNNERPNNNYTGLQDNNNFNMGYINVDPGGGRFSSSSATLTIPAASKECYKIAYAGLYWTGIYSIKDVNDRVVDRTKLGSVEFKLANTNTYEKIQGEKIYDYYENTPNTANGSQVIYAYYSNVTNLIQGLANPEGSYTLANVIATNGNIDGGFAAGWSLFVVYEDPKLSAKYITSFDGFRFIKANSPDVNYEISGFKTIPNGEVKVKLAFAAIEGDNNTTGDSYSLNGTDLFTNERPVNNFFNSTINNVDGAFNGVNDRRPNSSNTLGYDSGIIKLGNTVNNVIIKNNDTKATLKLKTRGDGYGLFFNAFNVEIIEPKIVLTKIVENDKGTNIGGQNVTLGQHLNYIIGFRNTGNDDATDFTIRDQLPINVIFNYPGDMVLPAGVRVKSWTPATRNIVFEVTDANLLKAGRLTETKIELKVQVIPDCTMLDEACSDSIDNSAYATYKGTQNTTFTISDDPSVNTNTGCILVPKATNFLVGVAGCRYNRNVTLCTASVNLVAADGYSTYTWYSDEARTREIGRGQTFVAKEPGTYYVYNLAPAPCRSIYEAFTVTRFGTTVNNPVNDFADEIVTCPNDGKQLPKIFLCGANASKLIKTGITDSSNIVWERLDTASCPAVSNDRCANENESCTWQPVASGPDYNVKDAGQYRLTINYAGGCFSRFYFNVFTNPLNPREEHVDILCGQSGSIKILDVPTGYQYAIKTDPNGTIQNWEWQTSNTFPIYNEGSYTVFIKQQGVTSIPCIFKIENIQIRRRNMSLVNEQTQPVCVGDTGSIKIGVENYNAQYYIYLYNGNTIERSAGPVSDLEYTFASLSYGTNGINYRVRVTSSPVGSGNPQPSCDQSVYFRINPPNNQLRVTATLREPLTACSPGQIFLSASNGRAPYHYFVNGASSYISENPFAVTEGGQYNIVVIDDAGCKAETSINVPVVSKPTYTVNATSSLCYDGTSSIKIENIVPNGNTMAYSINDGATYQTNPNFLNLEPGTYKVKVRYSITYTTSNGSRDTKHCYSDTENVIITGPTSALTASAGVAALAGCTDPDGDGIKDGGIIRFNNVEGGKAPYQFSFDNGAHFGTAREIAARPGTYQLVVKDDNGCTFTIPYEVKLDPIPANPIINTVDTVYGCDGLATSTVKVTTPETSGDTAYTYEYYLDDVPNVPITNNVFTGVKSGSYTVKVKYKATQVPTYSNLLIEDFGRGSYTTTPGINPGYCFEDETSTHLAPDYKCNRDEWINDGEYAVASSIRTRFDNSWIVAKDHTVPQHPLGRFLCVNVGGTAGIGGILYSKPISDVIPNQPVIISLWAENLIVKTSTSHADPKLTIQLINNLNGVGGPETIVATTDTNNPWVVPKTEQWEYRELSLDPKAFNNLSFVIRSYSNEFNGNDVLIDDIWVRQIPESCGGETEFPVVIESGKGFEVSDPEINNVTCTGGNTGSIVYEVKNFTSGYEYKINNGSWTPSTAATLELNNLAVGNYKIIIRSDATGVCSESFDIDITAPNPVTSLATVTKQPTCIDGAVITATAGGGKPGYQYELRQGSNIIIAYQANNVFTKLADGSNIPVGTYRVYVRDSGGCESAASDPITVIAPVPPKAVLASNSDLCYDTKDRATLVVTASDGKLPYSYSLNGGNGQNNNTFTNVGPGTHTIVVTDGNGCTVEIKDIIIARELFVRAEVTKPLDCTNSPDAQITITATDGTPGYTYEVSTNGGTSFASIGSNVYPAAAAGSYIFRVTDSKGCTALTPAVTVSTKLAPTATAKGTDPKCHNGSDGSITVTPEGGNGATYTYSFNGSATFGTSATLSNLSAGDYTYQVRDGKGCLSPVYNISLANPTEVVASASFTPNTTCSTSTVITVSAVGGTGTYSYSFGAGNTTYNGTRTITVTNTSSEQTITFNVRDSNGCTDTETIKVPAYNPPTGLSFSTPAGITCNATTTSLTVTAVGGVAPFTYAVTSGPNSPTQTTSGTFTGLVPGTYTFRVTDANGCVASDSKTIDAAPSISVSGDFTNELCYSAHNGTATFEIIGASSAGAYTYTFSPTAGTLTKNNNTITVTGLATGTYTLVVRDNATGCTSNTASVTIKAATQIDFTVNASKITCNNKISTLSITGITGGAPGYTYAYAASGSTAPTTPYGTVLTVDTASLTTTVDVYVKDINGCVVKKTVSIATEDAPQIDTPATQCYTGSPVSVTITGTYQGPATFSKDGTTFVSSPTFSLTPETYNLTLKDKFGCEASVVYIVPQQLTITPTIVANTTCTPNVTISLSSTGGTGTRAYAVSFNGGAYSAVTSPYTATAAGTYKFRVNDTANPVCYAYTADIPVTLNATTFAISTSKTDVKCNGAATGTISVSTTAGKSPYTYNVTRGGTSVSTTALTTGLIAGVYDITVTDGIGCTGTAQVTITQPDLLEADATVDPFTCSTTNAKESKDVTVTVTGGVLPYTYSFNGGSYETGNTFEVSDNGSPQSVTYSVKDGNGCTTTVKTINISPLNPPKISSVSATVIYCDPVASRTSTAKINATAGTGTLVYTIVSGPTINTTGVANGEFTGLTSGSYVFRVTDASGCYAEFSKNIPAVVAITVRPTKLNDVYCKGGSTGNVRFNVTNFTSTYSYTVNSEATVSGRNQTVFTLANRPAGIYNVVFVDETTNCTTTEQVEILEPTDALDLVIDSNVNSNCKKLTSTVTVHATGGTGTYEYAILDADNTAATPIYGPNPVFEINSNSGADLNWVIYAKDANGCITSENVTIAGDTQPTVTLDVVNQCTASGSSFIIEATGANGVLPYTYTINTGVAPSPANRFTVGAGTYVVTITDGNGCTNTETVTVNDAMIATAVRVKDLTCAAISPTDASIEVKVTGGNPSFGYRVRVLPAAYTGTPIPFTSTRSFVYTTATDGTYEFEITDANGCIKATNTIVINPTPVVTADYTPTNPTCNAGTDGVVQLNALTGEAPFKYNFNGSGFGDKYIFGGLTAGTYNYIVRDAKGCEYASTAVLTEPAPIDGLVEGTPIICDLNTLGTFKVSVVSGGVAPFVYTLYDTNRNQLQTYTETSVSPTAVHTFSGLNFGYYYVTIVDANGCKFETSRLRIETPPYLQITTTIDSNSCATGVDVTVTTTGGEGPYRYSIFGQAETAPLASNSYTFIGLAHNRTYYLQVKDKNNCISIAEVITPPAPSNIKITATSQTDATCAGSANGILNFTVEDYDSTVTTIHYRILDELTQLPLTTPIEDDLTGAAGGPVSETINNLPAGNYILEVTEVGGTVCSTAYTFRIDQPAQPLNSIITSVVPANCRSGAIVTMRTTGGTAPYYYGVALSPAMPTVFTSTNNVIELDPSSGTDWNIVVRDSKGCEVLRSQIIPVDSSPEIALQIVDRCVAEGNFSVNVIETNPGTGAYSISVDSDNAYSPLTGGLPYVVTNLTSGSHRIYIKDANGCVDFEDININAPLDLQPAVVTADPTCTDVNAGSITLSTTGGTGTYTYTIDAAGAVVTNNVISNLPFGNYTVTVTDGFCNATVPVELKAPIPVTFDADVIDAACYNSATGSITVNLLPGNTETPYTYAIASATATPLPGGIVLVGNKFTNVPQGSYEITVTSGKGCPATHIYDVHQPAAALDAIATVDPYSCNASNKVQQAVVRIIPSGGTTDYKYNFDGGTEYYDDNTTLVTDDGTVQRIYYYVIDSKGCTFSNYVDVNPYQELTTIDFAIATAPVCPTNVADIRVDVTGGYTPYAKYEIISPIYRDNLNSDTFTGLTPNVNYLFRVTDANGCYIEGNYTVEPVVPINIVRTSSTNVSCNTLNGTSNNGTATFTVSDFSTTGNYTVSVSYNPATLPVVTPSIVNDVITLNGLVEGTYTVTVEDNTTHCSKSAAVVITMPAPIVFTATGSNVYCTEDNSTITISNITGGTSAYSYAAVRAGQPAPTTFAPATDLLVVDTDLTNLSWDVYVQDSNLCISEPVRVDITHDAAPVLNMPAQQCFRGANLTVDLDVLSTTFNGVKSFTIDGLATSSTATFTGPGQYKIVLTDENGCTDEQDYIIEEQLIVGASIQQDLYCNPSTALIDVTIKGGVGTYTYQMYRNGVPEGLPGTATGDFTETVTQIGDYYFVITDSNVPCTAQTDPVTVTTPTNPTGLEAHIDVTCETLSDGSLTITPSDGVGPYTFVLTGVANTTGDTTGIYTGLAAGSYSVVITDSKGCTSAPVNVTIDEPVELTAPHAITPNAGCYTTTEIVVSPVGGTQPYYYNFNGKGYVEGANKISVANDGSIANVTYTVKDANGCETPVVTVPIVPLNKPSDLDFTPTAITCVTGNSSDVTVRATNGVGQLTFEIIEFNGAAPAVAYTPQVVADNTIAAVFNDLPFGDYLFRVTDSNTCSYDELLTIKDVIRINADGQSIADMSCNTTNDGKVTFTVSGFAGTYTYSITKDGAPFTGPTVTSDASIELTNLAFGVYEITAVDNITGCDIKASAEVKQPTIVEVDLIENLDANCNRGAIVEVLGKGGNPGYTYSFVDASIPGPGTFDPETRRELDPTITAWHIYARDINGCTSLPLLVNIGTSPLPTGFTAAATSQCPDGDGNYEIVVTPGSGMAPFTYSIGGGFQSELTFTVNVPKAYDLVVRDRFGCTTTFPVALTILQPVVLDVVKDIQPTCADGDGQVTATATGGTGNFSYTLDGVTTLTTTPAIFTGIAHGSHTIVVTDLGTPSNCTDTVTFELEKATEVTGFKAVATPVTCNGGSDGTIIASMDPTNPGVNDNPKYMYSINGGTPQESPVFTGLTQGTYTVSVVSGRNCPASATVVVTEPALIVVPNPAVVQYGCAAGNNSNAATITVTGVTGGNEKYPNYEFIRNGVVMYKGERNVFTERDLLGGNYVVNVYDENNCMGSVVVTVPVNPYINLDKVVIRVTDEITCTNNEDILVEVTTTPGVNPVLDFVITDAAGNAVAGNPNNQTGIFTDLPIGNYLVTVTNPATGCSIVTPHYVNSANSFEIKAVTTNREICYGTTNGSVELTFIDNQPTPTNEAGIFDYIITGSNGYSLATTRSANAGPVVISNLAAGVYDVTATLVGKPYCTVTTMFTISQPFNELVVTTTKDDITCVTDNNDGVIYATATGGWDNEYEYQLVKGSTIVVDYSEQFTFSGLTEGVYTVNVKDSKGCIASSTETLVIPAPITATATVNLTMLACYGDKTGVITVNPPTGGQGSNYLYTLNYLSENPVISSGPVVSPVFSGLAAGRYSVTVTDGFTCQGTTNEILIEEPTLVTPMLKQSRAQTCQTLTELTLTVEGGTPPYTYSADGTNYSAPFASTVSFEVPVGSYKYFVRDANGCNSFVSNSVEIDPLEPLRLEVNKESAVVKCTGQATGAIIVEAFGGLGSYTYTLTGSETRPAQDNGIFENLAIGTYRITVNSVDCAITSEEIVITEPSRALQAEFFPTDVTCFGQNNGRLEIVASGGTGIIKYAVSPNMSQFDTKVVYDKLAPGDYQAIAQDENGCYVLYDFTIHEPRPVIVTEVPNSMIPEVCDGDKDGAFSIEVRGGTAPYSVSLDVPTGPFTEGALTQTVFDFTNLSGGAHTVYVKDAKGCPVDFEVNMPEPVILNPIAEVTYDCVNNAQANRVVVTVDASNNPTDVDYSLDNNGTYQPSNIFIDVPAGDHFIVARHTNGCEVPTAIFKVDPVAPLSLIDITNQSNEINTISVKASGGFAPYEYSFNGEPFSSSNTYRIYKTDVYKVIVRDKNGCEATIDVPGTFYDFCLPNYFTPNGTGTNTTIGPDCGALAYKDLTFDVYDRYGRVVGKYRVGGKWDGRYNGDELPTGDYWYVLKLNDPKDNREFVGHFTLYR</sequence>
<proteinExistence type="predicted"/>
<dbReference type="STRING" id="739143.SAMN05216297_101182"/>
<evidence type="ECO:0000313" key="2">
    <source>
        <dbReference type="Proteomes" id="UP000199672"/>
    </source>
</evidence>